<dbReference type="InterPro" id="IPR002068">
    <property type="entry name" value="A-crystallin/Hsp20_dom"/>
</dbReference>
<sequence>MSPHGATVRELDQLTCRVFDSTRSSGARLAAYRIDGTFYVDIDLPGIDKAGIDISVDDGVLTVRAERRAGAAGSAASIAGPATREVDLSESESLDTDRLEALCDNGVVTLHIPVVHEPRTSELAAVAA</sequence>
<dbReference type="PROSITE" id="PS01031">
    <property type="entry name" value="SHSP"/>
    <property type="match status" value="1"/>
</dbReference>
<gene>
    <name evidence="4" type="ORF">LXN57_12520</name>
</gene>
<evidence type="ECO:0000256" key="2">
    <source>
        <dbReference type="RuleBase" id="RU003616"/>
    </source>
</evidence>
<keyword evidence="5" id="KW-1185">Reference proteome</keyword>
<organism evidence="4 5">
    <name type="scientific">Paractinoplanes hotanensis</name>
    <dbReference type="NCBI Taxonomy" id="2906497"/>
    <lineage>
        <taxon>Bacteria</taxon>
        <taxon>Bacillati</taxon>
        <taxon>Actinomycetota</taxon>
        <taxon>Actinomycetes</taxon>
        <taxon>Micromonosporales</taxon>
        <taxon>Micromonosporaceae</taxon>
        <taxon>Paractinoplanes</taxon>
    </lineage>
</organism>
<accession>A0ABT0XXM5</accession>
<dbReference type="SUPFAM" id="SSF49764">
    <property type="entry name" value="HSP20-like chaperones"/>
    <property type="match status" value="1"/>
</dbReference>
<reference evidence="4 5" key="1">
    <citation type="submission" date="2022-06" db="EMBL/GenBank/DDBJ databases">
        <title>Actinoplanes abujensis sp. nov., isolated from Nigerian arid soil.</title>
        <authorList>
            <person name="Ding P."/>
        </authorList>
    </citation>
    <scope>NUCLEOTIDE SEQUENCE [LARGE SCALE GENOMIC DNA]</scope>
    <source>
        <strain evidence="5">TRM88002</strain>
    </source>
</reference>
<comment type="similarity">
    <text evidence="1 2">Belongs to the small heat shock protein (HSP20) family.</text>
</comment>
<dbReference type="Gene3D" id="2.60.40.790">
    <property type="match status" value="1"/>
</dbReference>
<dbReference type="RefSeq" id="WP_251798226.1">
    <property type="nucleotide sequence ID" value="NZ_JAMQOL010000015.1"/>
</dbReference>
<dbReference type="EMBL" id="JAMQOL010000015">
    <property type="protein sequence ID" value="MCM4078390.1"/>
    <property type="molecule type" value="Genomic_DNA"/>
</dbReference>
<dbReference type="InterPro" id="IPR008978">
    <property type="entry name" value="HSP20-like_chaperone"/>
</dbReference>
<evidence type="ECO:0000313" key="4">
    <source>
        <dbReference type="EMBL" id="MCM4078390.1"/>
    </source>
</evidence>
<feature type="domain" description="SHSP" evidence="3">
    <location>
        <begin position="20"/>
        <end position="128"/>
    </location>
</feature>
<evidence type="ECO:0000313" key="5">
    <source>
        <dbReference type="Proteomes" id="UP001523216"/>
    </source>
</evidence>
<evidence type="ECO:0000259" key="3">
    <source>
        <dbReference type="PROSITE" id="PS01031"/>
    </source>
</evidence>
<evidence type="ECO:0000256" key="1">
    <source>
        <dbReference type="PROSITE-ProRule" id="PRU00285"/>
    </source>
</evidence>
<name>A0ABT0XXM5_9ACTN</name>
<proteinExistence type="inferred from homology"/>
<dbReference type="CDD" id="cd06464">
    <property type="entry name" value="ACD_sHsps-like"/>
    <property type="match status" value="1"/>
</dbReference>
<dbReference type="Proteomes" id="UP001523216">
    <property type="component" value="Unassembled WGS sequence"/>
</dbReference>
<dbReference type="Pfam" id="PF00011">
    <property type="entry name" value="HSP20"/>
    <property type="match status" value="1"/>
</dbReference>
<comment type="caution">
    <text evidence="4">The sequence shown here is derived from an EMBL/GenBank/DDBJ whole genome shotgun (WGS) entry which is preliminary data.</text>
</comment>
<protein>
    <submittedName>
        <fullName evidence="4">Hsp20/alpha crystallin family protein</fullName>
    </submittedName>
</protein>